<evidence type="ECO:0000313" key="4">
    <source>
        <dbReference type="Proteomes" id="UP001301140"/>
    </source>
</evidence>
<dbReference type="InterPro" id="IPR002559">
    <property type="entry name" value="Transposase_11"/>
</dbReference>
<comment type="caution">
    <text evidence="3">The sequence shown here is derived from an EMBL/GenBank/DDBJ whole genome shotgun (WGS) entry which is preliminary data.</text>
</comment>
<accession>A0AAP3UYW1</accession>
<dbReference type="GO" id="GO:0006313">
    <property type="term" value="P:DNA transposition"/>
    <property type="evidence" value="ECO:0007669"/>
    <property type="project" value="InterPro"/>
</dbReference>
<gene>
    <name evidence="3" type="ORF">PZ740_07620</name>
</gene>
<organism evidence="3 4">
    <name type="scientific">Marinimicrococcus flavescens</name>
    <dbReference type="NCBI Taxonomy" id="3031815"/>
    <lineage>
        <taxon>Bacteria</taxon>
        <taxon>Pseudomonadati</taxon>
        <taxon>Pseudomonadota</taxon>
        <taxon>Alphaproteobacteria</taxon>
        <taxon>Geminicoccales</taxon>
        <taxon>Geminicoccaceae</taxon>
        <taxon>Marinimicrococcus</taxon>
    </lineage>
</organism>
<evidence type="ECO:0000259" key="2">
    <source>
        <dbReference type="Pfam" id="PF01609"/>
    </source>
</evidence>
<feature type="region of interest" description="Disordered" evidence="1">
    <location>
        <begin position="33"/>
        <end position="60"/>
    </location>
</feature>
<evidence type="ECO:0000313" key="3">
    <source>
        <dbReference type="EMBL" id="MDF1586252.1"/>
    </source>
</evidence>
<dbReference type="RefSeq" id="WP_327788669.1">
    <property type="nucleotide sequence ID" value="NZ_JARGEQ010000082.1"/>
</dbReference>
<sequence length="117" mass="13386">RLREGLVDPGNTASEVWVDTAYRSRANEDFLADHGKRSRIHRRKPGGKPMPRRTARANAKKSVVRAKIEHVFAQQKDRMRLMIRSIGIHRAEATVIMANIAYNLGRWRWLEGRAASA</sequence>
<feature type="compositionally biased region" description="Basic residues" evidence="1">
    <location>
        <begin position="36"/>
        <end position="60"/>
    </location>
</feature>
<dbReference type="GO" id="GO:0004803">
    <property type="term" value="F:transposase activity"/>
    <property type="evidence" value="ECO:0007669"/>
    <property type="project" value="InterPro"/>
</dbReference>
<keyword evidence="4" id="KW-1185">Reference proteome</keyword>
<dbReference type="GO" id="GO:0003677">
    <property type="term" value="F:DNA binding"/>
    <property type="evidence" value="ECO:0007669"/>
    <property type="project" value="InterPro"/>
</dbReference>
<protein>
    <submittedName>
        <fullName evidence="3">Transposase</fullName>
    </submittedName>
</protein>
<dbReference type="Pfam" id="PF01609">
    <property type="entry name" value="DDE_Tnp_1"/>
    <property type="match status" value="1"/>
</dbReference>
<evidence type="ECO:0000256" key="1">
    <source>
        <dbReference type="SAM" id="MobiDB-lite"/>
    </source>
</evidence>
<proteinExistence type="predicted"/>
<name>A0AAP3UYW1_9PROT</name>
<reference evidence="3 4" key="1">
    <citation type="submission" date="2023-03" db="EMBL/GenBank/DDBJ databases">
        <title>YIM 152171 draft genome.</title>
        <authorList>
            <person name="Yang Z."/>
        </authorList>
    </citation>
    <scope>NUCLEOTIDE SEQUENCE [LARGE SCALE GENOMIC DNA]</scope>
    <source>
        <strain evidence="3 4">YIM 152171</strain>
    </source>
</reference>
<feature type="non-terminal residue" evidence="3">
    <location>
        <position position="1"/>
    </location>
</feature>
<dbReference type="AlphaFoldDB" id="A0AAP3UYW1"/>
<feature type="domain" description="Transposase IS4-like" evidence="2">
    <location>
        <begin position="16"/>
        <end position="104"/>
    </location>
</feature>
<dbReference type="EMBL" id="JARGEQ010000082">
    <property type="protein sequence ID" value="MDF1586252.1"/>
    <property type="molecule type" value="Genomic_DNA"/>
</dbReference>
<dbReference type="Proteomes" id="UP001301140">
    <property type="component" value="Unassembled WGS sequence"/>
</dbReference>